<gene>
    <name evidence="1" type="ORF">BHE90_017630</name>
</gene>
<sequence>MAEAVDLTQCAEHTEQSYCFLDSVIAGKVDLDSLQACLEDIFSGGTDVHAYGSFSELGDGEVRRFTVLVTHGSARGRQPLKTRLIESLTTAPPAGVHCFSLSCFDCCSVTDVKTDRQAFAWYDTRRRVIEDRVGAMVFGTRKVVFGDDDRGSDGKGARWILVDRDGHYE</sequence>
<protein>
    <submittedName>
        <fullName evidence="1">Uncharacterized protein</fullName>
    </submittedName>
</protein>
<dbReference type="Proteomes" id="UP000287124">
    <property type="component" value="Unassembled WGS sequence"/>
</dbReference>
<comment type="caution">
    <text evidence="1">The sequence shown here is derived from an EMBL/GenBank/DDBJ whole genome shotgun (WGS) entry which is preliminary data.</text>
</comment>
<evidence type="ECO:0000313" key="1">
    <source>
        <dbReference type="EMBL" id="RTE67993.1"/>
    </source>
</evidence>
<accession>A0A430KXC5</accession>
<keyword evidence="2" id="KW-1185">Reference proteome</keyword>
<feature type="non-terminal residue" evidence="1">
    <location>
        <position position="169"/>
    </location>
</feature>
<dbReference type="AlphaFoldDB" id="A0A430KXC5"/>
<organism evidence="1 2">
    <name type="scientific">Fusarium euwallaceae</name>
    <dbReference type="NCBI Taxonomy" id="1147111"/>
    <lineage>
        <taxon>Eukaryota</taxon>
        <taxon>Fungi</taxon>
        <taxon>Dikarya</taxon>
        <taxon>Ascomycota</taxon>
        <taxon>Pezizomycotina</taxon>
        <taxon>Sordariomycetes</taxon>
        <taxon>Hypocreomycetidae</taxon>
        <taxon>Hypocreales</taxon>
        <taxon>Nectriaceae</taxon>
        <taxon>Fusarium</taxon>
        <taxon>Fusarium solani species complex</taxon>
    </lineage>
</organism>
<proteinExistence type="predicted"/>
<evidence type="ECO:0000313" key="2">
    <source>
        <dbReference type="Proteomes" id="UP000287124"/>
    </source>
</evidence>
<name>A0A430KXC5_9HYPO</name>
<reference evidence="1 2" key="1">
    <citation type="submission" date="2017-06" db="EMBL/GenBank/DDBJ databases">
        <title>Comparative genomic analysis of Ambrosia Fusariam Clade fungi.</title>
        <authorList>
            <person name="Stajich J.E."/>
            <person name="Carrillo J."/>
            <person name="Kijimoto T."/>
            <person name="Eskalen A."/>
            <person name="O'Donnell K."/>
            <person name="Kasson M."/>
        </authorList>
    </citation>
    <scope>NUCLEOTIDE SEQUENCE [LARGE SCALE GENOMIC DNA]</scope>
    <source>
        <strain evidence="1 2">UCR1854</strain>
    </source>
</reference>
<dbReference type="EMBL" id="MIKF01001368">
    <property type="protein sequence ID" value="RTE67993.1"/>
    <property type="molecule type" value="Genomic_DNA"/>
</dbReference>